<accession>A0ABW4Q8G6</accession>
<reference evidence="3" key="1">
    <citation type="journal article" date="2019" name="Int. J. Syst. Evol. Microbiol.">
        <title>The Global Catalogue of Microorganisms (GCM) 10K type strain sequencing project: providing services to taxonomists for standard genome sequencing and annotation.</title>
        <authorList>
            <consortium name="The Broad Institute Genomics Platform"/>
            <consortium name="The Broad Institute Genome Sequencing Center for Infectious Disease"/>
            <person name="Wu L."/>
            <person name="Ma J."/>
        </authorList>
    </citation>
    <scope>NUCLEOTIDE SEQUENCE [LARGE SCALE GENOMIC DNA]</scope>
    <source>
        <strain evidence="3">JCM 11496</strain>
    </source>
</reference>
<dbReference type="Proteomes" id="UP001597307">
    <property type="component" value="Unassembled WGS sequence"/>
</dbReference>
<feature type="non-terminal residue" evidence="2">
    <location>
        <position position="1"/>
    </location>
</feature>
<dbReference type="InterPro" id="IPR036388">
    <property type="entry name" value="WH-like_DNA-bd_sf"/>
</dbReference>
<dbReference type="RefSeq" id="WP_343878389.1">
    <property type="nucleotide sequence ID" value="NZ_BAAAIJ010000016.1"/>
</dbReference>
<dbReference type="InterPro" id="IPR036217">
    <property type="entry name" value="MethylDNA_cys_MeTrfase_DNAb"/>
</dbReference>
<name>A0ABW4Q8G6_9MICC</name>
<dbReference type="Gene3D" id="1.10.10.10">
    <property type="entry name" value="Winged helix-like DNA-binding domain superfamily/Winged helix DNA-binding domain"/>
    <property type="match status" value="1"/>
</dbReference>
<sequence>FVNFLLCPFSDTKLTQTLDFYTGTQPAGFAPQKIRGQYLTNIYESGDAFFKLTLSQRDKDALKAVVRNAPLPETDSRVVPNFNYFVQRLGDASVNLVDVCRGLDKLVVVDVKLTRGADDPQLVFESMNATGKKLSQADLIRNFVLMDLVPARQDRIYEDYWFPMEQKFQGANEPRFDEFVRHYLTVKTSLIPRLDEIYDAFKAYASAQDAQGMTRDDLVVDLSRHASWFAAMALGAERVQQLAKRFTEIDLLATVAYPFQLRLYADYVSGVLSVTDFVAILDAVISYLFRRAVCRIPTNSLNKTFASLAAAIEPSRYVESVCGRLLTLPDYRRFPTDEEFEEALKTTDMYRIKRRGYFFRKMENIGRKEEVSTAEYTIEHIMPQNANLAWQAALGDDWEADHDRYLHTLGNLTLTGYNPEYSDRPFSAKRDMEGGFKDSPLRVNKGLGQLDQWTAVEIANRANLLARQALEIWARPEVKDSDLSEYREKLVDAKRFDWSQTHAILGAIPAGRWTSYYNLAEAVGTGAQAIANHLARCPECENAYRVLTWDGRVSEDFHWHDQDDTRNPVEILRTEGVRITDGRADPEQQLTVDDLLAMGGEELL</sequence>
<keyword evidence="3" id="KW-1185">Reference proteome</keyword>
<dbReference type="SUPFAM" id="SSF46767">
    <property type="entry name" value="Methylated DNA-protein cysteine methyltransferase, C-terminal domain"/>
    <property type="match status" value="1"/>
</dbReference>
<evidence type="ECO:0000313" key="2">
    <source>
        <dbReference type="EMBL" id="MFD1846967.1"/>
    </source>
</evidence>
<dbReference type="EMBL" id="JBHUGA010000033">
    <property type="protein sequence ID" value="MFD1846967.1"/>
    <property type="molecule type" value="Genomic_DNA"/>
</dbReference>
<dbReference type="PANTHER" id="PTHR35149:SF2">
    <property type="entry name" value="DUF262 DOMAIN-CONTAINING PROTEIN"/>
    <property type="match status" value="1"/>
</dbReference>
<feature type="domain" description="GmrSD restriction endonucleases C-terminal" evidence="1">
    <location>
        <begin position="335"/>
        <end position="467"/>
    </location>
</feature>
<dbReference type="PANTHER" id="PTHR35149">
    <property type="entry name" value="SLL5132 PROTEIN"/>
    <property type="match status" value="1"/>
</dbReference>
<gene>
    <name evidence="2" type="ORF">ACFSFX_10185</name>
</gene>
<comment type="caution">
    <text evidence="2">The sequence shown here is derived from an EMBL/GenBank/DDBJ whole genome shotgun (WGS) entry which is preliminary data.</text>
</comment>
<protein>
    <submittedName>
        <fullName evidence="2">DUF1524 domain-containing protein</fullName>
    </submittedName>
</protein>
<dbReference type="InterPro" id="IPR011089">
    <property type="entry name" value="GmrSD_C"/>
</dbReference>
<proteinExistence type="predicted"/>
<dbReference type="Pfam" id="PF07510">
    <property type="entry name" value="GmrSD_C"/>
    <property type="match status" value="1"/>
</dbReference>
<evidence type="ECO:0000313" key="3">
    <source>
        <dbReference type="Proteomes" id="UP001597307"/>
    </source>
</evidence>
<organism evidence="2 3">
    <name type="scientific">Arthrobacter flavus</name>
    <dbReference type="NCBI Taxonomy" id="95172"/>
    <lineage>
        <taxon>Bacteria</taxon>
        <taxon>Bacillati</taxon>
        <taxon>Actinomycetota</taxon>
        <taxon>Actinomycetes</taxon>
        <taxon>Micrococcales</taxon>
        <taxon>Micrococcaceae</taxon>
        <taxon>Arthrobacter</taxon>
    </lineage>
</organism>
<evidence type="ECO:0000259" key="1">
    <source>
        <dbReference type="Pfam" id="PF07510"/>
    </source>
</evidence>